<dbReference type="PANTHER" id="PTHR43283:SF11">
    <property type="entry name" value="BETA-LACTAMASE-RELATED DOMAIN-CONTAINING PROTEIN"/>
    <property type="match status" value="1"/>
</dbReference>
<accession>A0A5B8MLB4</accession>
<proteinExistence type="predicted"/>
<evidence type="ECO:0000259" key="3">
    <source>
        <dbReference type="Pfam" id="PF00144"/>
    </source>
</evidence>
<dbReference type="InterPro" id="IPR050789">
    <property type="entry name" value="Diverse_Enzym_Activities"/>
</dbReference>
<dbReference type="OrthoDB" id="5946976at2759"/>
<evidence type="ECO:0000256" key="1">
    <source>
        <dbReference type="ARBA" id="ARBA00022801"/>
    </source>
</evidence>
<reference evidence="4 5" key="1">
    <citation type="submission" date="2018-07" db="EMBL/GenBank/DDBJ databases">
        <title>The complete nuclear genome of the prasinophyte Chloropicon primus (CCMP1205).</title>
        <authorList>
            <person name="Pombert J.-F."/>
            <person name="Otis C."/>
            <person name="Turmel M."/>
            <person name="Lemieux C."/>
        </authorList>
    </citation>
    <scope>NUCLEOTIDE SEQUENCE [LARGE SCALE GENOMIC DNA]</scope>
    <source>
        <strain evidence="4 5">CCMP1205</strain>
    </source>
</reference>
<sequence length="465" mass="50436">MKRGGRVCSGWLLVVVVLGALWGPSAGAREARRDRDDTWEEAIRVLEGGVESRVYPGAAAVVGTRSEKGYGGIVFEHYVGRMTYGKVPPYSHTNEEIGSHTLFDLASLTKVVGTTSVVAWLYEKGLLSLDTLVSSPDLLGPEFAQGGKGNITVEDCMLHQAGFPPDPSPCYWDPKFGCDGAPLPLEQSFACTHRIFDSLMTQTVDAPPGTRYVYSDLSMITMMFVAGKVIHDNHLVEGDNLMRECMEMDGIYPVKLQCEFEGFLRTVILPQVERASGQAMSFPAYRPPVNARSHTAPTVIPAAEGLNVTLQGRVEDGNAEMLGGISGHAGTFATASDLAALMHTLLFPGINMSGLPSPYVFLNKTTIETFTTERDNAISSRALGWNTNDPTVHDEGWNLSCGNFSSKTFMHLGYTGTMVCGDPINGVYLVLLTNRVYPTDQGSGIHAIRQNFSNAVVKALNMRPN</sequence>
<evidence type="ECO:0000313" key="4">
    <source>
        <dbReference type="EMBL" id="QDZ21081.1"/>
    </source>
</evidence>
<gene>
    <name evidence="4" type="ORF">A3770_05p35990</name>
</gene>
<evidence type="ECO:0000313" key="5">
    <source>
        <dbReference type="Proteomes" id="UP000316726"/>
    </source>
</evidence>
<dbReference type="SUPFAM" id="SSF56601">
    <property type="entry name" value="beta-lactamase/transpeptidase-like"/>
    <property type="match status" value="1"/>
</dbReference>
<dbReference type="Gene3D" id="3.40.710.10">
    <property type="entry name" value="DD-peptidase/beta-lactamase superfamily"/>
    <property type="match status" value="1"/>
</dbReference>
<dbReference type="STRING" id="1764295.A0A5B8MLB4"/>
<keyword evidence="1" id="KW-0378">Hydrolase</keyword>
<feature type="domain" description="Beta-lactamase-related" evidence="3">
    <location>
        <begin position="44"/>
        <end position="227"/>
    </location>
</feature>
<evidence type="ECO:0000256" key="2">
    <source>
        <dbReference type="SAM" id="SignalP"/>
    </source>
</evidence>
<organism evidence="4 5">
    <name type="scientific">Chloropicon primus</name>
    <dbReference type="NCBI Taxonomy" id="1764295"/>
    <lineage>
        <taxon>Eukaryota</taxon>
        <taxon>Viridiplantae</taxon>
        <taxon>Chlorophyta</taxon>
        <taxon>Chloropicophyceae</taxon>
        <taxon>Chloropicales</taxon>
        <taxon>Chloropicaceae</taxon>
        <taxon>Chloropicon</taxon>
    </lineage>
</organism>
<name>A0A5B8MLB4_9CHLO</name>
<dbReference type="PANTHER" id="PTHR43283">
    <property type="entry name" value="BETA-LACTAMASE-RELATED"/>
    <property type="match status" value="1"/>
</dbReference>
<dbReference type="Pfam" id="PF00144">
    <property type="entry name" value="Beta-lactamase"/>
    <property type="match status" value="2"/>
</dbReference>
<feature type="domain" description="Beta-lactamase-related" evidence="3">
    <location>
        <begin position="305"/>
        <end position="447"/>
    </location>
</feature>
<protein>
    <submittedName>
        <fullName evidence="4">Beta-lactamase</fullName>
    </submittedName>
</protein>
<keyword evidence="2" id="KW-0732">Signal</keyword>
<dbReference type="InterPro" id="IPR012338">
    <property type="entry name" value="Beta-lactam/transpept-like"/>
</dbReference>
<dbReference type="AlphaFoldDB" id="A0A5B8MLB4"/>
<feature type="signal peptide" evidence="2">
    <location>
        <begin position="1"/>
        <end position="27"/>
    </location>
</feature>
<dbReference type="Proteomes" id="UP000316726">
    <property type="component" value="Chromosome 5"/>
</dbReference>
<dbReference type="GO" id="GO:0016787">
    <property type="term" value="F:hydrolase activity"/>
    <property type="evidence" value="ECO:0007669"/>
    <property type="project" value="UniProtKB-KW"/>
</dbReference>
<dbReference type="EMBL" id="CP031038">
    <property type="protein sequence ID" value="QDZ21081.1"/>
    <property type="molecule type" value="Genomic_DNA"/>
</dbReference>
<dbReference type="InterPro" id="IPR001466">
    <property type="entry name" value="Beta-lactam-related"/>
</dbReference>
<keyword evidence="5" id="KW-1185">Reference proteome</keyword>
<feature type="chain" id="PRO_5022836524" evidence="2">
    <location>
        <begin position="28"/>
        <end position="465"/>
    </location>
</feature>